<evidence type="ECO:0000313" key="4">
    <source>
        <dbReference type="EMBL" id="PBK86919.1"/>
    </source>
</evidence>
<dbReference type="Proteomes" id="UP000217790">
    <property type="component" value="Unassembled WGS sequence"/>
</dbReference>
<proteinExistence type="predicted"/>
<evidence type="ECO:0000259" key="3">
    <source>
        <dbReference type="Pfam" id="PF20411"/>
    </source>
</evidence>
<feature type="compositionally biased region" description="Basic residues" evidence="2">
    <location>
        <begin position="613"/>
        <end position="622"/>
    </location>
</feature>
<gene>
    <name evidence="4" type="ORF">ARMGADRAFT_1086025</name>
</gene>
<dbReference type="STRING" id="47427.A0A2H3CV25"/>
<dbReference type="InterPro" id="IPR046520">
    <property type="entry name" value="DUF6697"/>
</dbReference>
<dbReference type="AlphaFoldDB" id="A0A2H3CV25"/>
<dbReference type="Pfam" id="PF20411">
    <property type="entry name" value="DUF6697"/>
    <property type="match status" value="1"/>
</dbReference>
<accession>A0A2H3CV25</accession>
<feature type="coiled-coil region" evidence="1">
    <location>
        <begin position="18"/>
        <end position="111"/>
    </location>
</feature>
<organism evidence="4 5">
    <name type="scientific">Armillaria gallica</name>
    <name type="common">Bulbous honey fungus</name>
    <name type="synonym">Armillaria bulbosa</name>
    <dbReference type="NCBI Taxonomy" id="47427"/>
    <lineage>
        <taxon>Eukaryota</taxon>
        <taxon>Fungi</taxon>
        <taxon>Dikarya</taxon>
        <taxon>Basidiomycota</taxon>
        <taxon>Agaricomycotina</taxon>
        <taxon>Agaricomycetes</taxon>
        <taxon>Agaricomycetidae</taxon>
        <taxon>Agaricales</taxon>
        <taxon>Marasmiineae</taxon>
        <taxon>Physalacriaceae</taxon>
        <taxon>Armillaria</taxon>
    </lineage>
</organism>
<dbReference type="EMBL" id="KZ293681">
    <property type="protein sequence ID" value="PBK86919.1"/>
    <property type="molecule type" value="Genomic_DNA"/>
</dbReference>
<sequence length="652" mass="74101">MPLFEKTQVTSYDTETQIEDLKHERDKFRAQYLETLKRLRRKADVERDNDSLRKENERLRKDLEEARARALKANDDATDMWGQKVTVEDENRDLKRLVARLQHRLEELTLSRTHAQVKVEKPPKRAMMPTPSPSLRSHSTAPEVINLIDDDDDMAVDNYPPRHFVGFFVPVCDITHSAQIGPPSPPMVIKSEPSVDIEVNLQALSTLARTKRCLSTENSKKRPADADPMGSASGRATRNSSLTAVLQSETDSSNINASSEDEFDPNNMEIEYTRQEAHERESDRSEAPRSKRMRPLTPAAEHSRASNSASSSHVSSKGKRKAASQSLGGNDYLSQIESIHLKDAKHYTIHPPAPEGFYVPRVFVADTYGGSAYQFLQTLKARNIKCVWPKKGLNPLVVDTPGAPGLMFASRLEIAESKPWHVFSERQVDKQIRWEYTGKYESVVSGRIEAEQFAGQSEEVKTQWGKLLLSSKKADVYVAMRARIALRKHGLRIDNDSVDREMEAITKKMRKRPAYKDMTKDEKREAMNEIKARVPLAITAEELVDAFCNGDEHIKILRMECVGYDHAFVKDMQEKLPHWKPKSEATGQSQKASSRVLESETEDGNGPNTPLRRTLRQRKCSSRLRELMNEEEEEEEEGDEGEMSDGDSDYEY</sequence>
<feature type="compositionally biased region" description="Basic and acidic residues" evidence="2">
    <location>
        <begin position="271"/>
        <end position="289"/>
    </location>
</feature>
<feature type="compositionally biased region" description="Polar residues" evidence="2">
    <location>
        <begin position="234"/>
        <end position="258"/>
    </location>
</feature>
<protein>
    <recommendedName>
        <fullName evidence="3">DUF6697 domain-containing protein</fullName>
    </recommendedName>
</protein>
<evidence type="ECO:0000256" key="2">
    <source>
        <dbReference type="SAM" id="MobiDB-lite"/>
    </source>
</evidence>
<evidence type="ECO:0000256" key="1">
    <source>
        <dbReference type="SAM" id="Coils"/>
    </source>
</evidence>
<feature type="compositionally biased region" description="Acidic residues" evidence="2">
    <location>
        <begin position="629"/>
        <end position="652"/>
    </location>
</feature>
<keyword evidence="1" id="KW-0175">Coiled coil</keyword>
<keyword evidence="5" id="KW-1185">Reference proteome</keyword>
<feature type="region of interest" description="Disordered" evidence="2">
    <location>
        <begin position="115"/>
        <end position="138"/>
    </location>
</feature>
<feature type="domain" description="DUF6697" evidence="3">
    <location>
        <begin position="359"/>
        <end position="575"/>
    </location>
</feature>
<name>A0A2H3CV25_ARMGA</name>
<feature type="region of interest" description="Disordered" evidence="2">
    <location>
        <begin position="212"/>
        <end position="327"/>
    </location>
</feature>
<dbReference type="InParanoid" id="A0A2H3CV25"/>
<dbReference type="OrthoDB" id="3265858at2759"/>
<reference evidence="5" key="1">
    <citation type="journal article" date="2017" name="Nat. Ecol. Evol.">
        <title>Genome expansion and lineage-specific genetic innovations in the forest pathogenic fungi Armillaria.</title>
        <authorList>
            <person name="Sipos G."/>
            <person name="Prasanna A.N."/>
            <person name="Walter M.C."/>
            <person name="O'Connor E."/>
            <person name="Balint B."/>
            <person name="Krizsan K."/>
            <person name="Kiss B."/>
            <person name="Hess J."/>
            <person name="Varga T."/>
            <person name="Slot J."/>
            <person name="Riley R."/>
            <person name="Boka B."/>
            <person name="Rigling D."/>
            <person name="Barry K."/>
            <person name="Lee J."/>
            <person name="Mihaltcheva S."/>
            <person name="LaButti K."/>
            <person name="Lipzen A."/>
            <person name="Waldron R."/>
            <person name="Moloney N.M."/>
            <person name="Sperisen C."/>
            <person name="Kredics L."/>
            <person name="Vagvoelgyi C."/>
            <person name="Patrignani A."/>
            <person name="Fitzpatrick D."/>
            <person name="Nagy I."/>
            <person name="Doyle S."/>
            <person name="Anderson J.B."/>
            <person name="Grigoriev I.V."/>
            <person name="Gueldener U."/>
            <person name="Muensterkoetter M."/>
            <person name="Nagy L.G."/>
        </authorList>
    </citation>
    <scope>NUCLEOTIDE SEQUENCE [LARGE SCALE GENOMIC DNA]</scope>
    <source>
        <strain evidence="5">Ar21-2</strain>
    </source>
</reference>
<evidence type="ECO:0000313" key="5">
    <source>
        <dbReference type="Proteomes" id="UP000217790"/>
    </source>
</evidence>
<feature type="compositionally biased region" description="Low complexity" evidence="2">
    <location>
        <begin position="305"/>
        <end position="315"/>
    </location>
</feature>
<feature type="region of interest" description="Disordered" evidence="2">
    <location>
        <begin position="578"/>
        <end position="652"/>
    </location>
</feature>